<dbReference type="InterPro" id="IPR057678">
    <property type="entry name" value="DUF7918"/>
</dbReference>
<accession>A0AAV9QLL5</accession>
<evidence type="ECO:0000313" key="3">
    <source>
        <dbReference type="EMBL" id="KAK5544132.1"/>
    </source>
</evidence>
<dbReference type="Pfam" id="PF25534">
    <property type="entry name" value="DUF7918"/>
    <property type="match status" value="1"/>
</dbReference>
<organism evidence="3 4">
    <name type="scientific">Vermiconidia calcicola</name>
    <dbReference type="NCBI Taxonomy" id="1690605"/>
    <lineage>
        <taxon>Eukaryota</taxon>
        <taxon>Fungi</taxon>
        <taxon>Dikarya</taxon>
        <taxon>Ascomycota</taxon>
        <taxon>Pezizomycotina</taxon>
        <taxon>Dothideomycetes</taxon>
        <taxon>Dothideomycetidae</taxon>
        <taxon>Mycosphaerellales</taxon>
        <taxon>Extremaceae</taxon>
        <taxon>Vermiconidia</taxon>
    </lineage>
</organism>
<protein>
    <recommendedName>
        <fullName evidence="2">DUF7918 domain-containing protein</fullName>
    </recommendedName>
</protein>
<gene>
    <name evidence="3" type="ORF">LTR25_001747</name>
</gene>
<feature type="region of interest" description="Disordered" evidence="1">
    <location>
        <begin position="392"/>
        <end position="433"/>
    </location>
</feature>
<dbReference type="Proteomes" id="UP001345827">
    <property type="component" value="Unassembled WGS sequence"/>
</dbReference>
<evidence type="ECO:0000256" key="1">
    <source>
        <dbReference type="SAM" id="MobiDB-lite"/>
    </source>
</evidence>
<dbReference type="PANTHER" id="PTHR36223">
    <property type="entry name" value="BETA-LACTAMASE-TYPE TRANSPEPTIDASE FOLD DOMAIN CONTAINING PROTEIN"/>
    <property type="match status" value="1"/>
</dbReference>
<keyword evidence="4" id="KW-1185">Reference proteome</keyword>
<reference evidence="3 4" key="1">
    <citation type="submission" date="2023-06" db="EMBL/GenBank/DDBJ databases">
        <title>Black Yeasts Isolated from many extreme environments.</title>
        <authorList>
            <person name="Coleine C."/>
            <person name="Stajich J.E."/>
            <person name="Selbmann L."/>
        </authorList>
    </citation>
    <scope>NUCLEOTIDE SEQUENCE [LARGE SCALE GENOMIC DNA]</scope>
    <source>
        <strain evidence="3 4">CCFEE 5887</strain>
    </source>
</reference>
<feature type="region of interest" description="Disordered" evidence="1">
    <location>
        <begin position="352"/>
        <end position="379"/>
    </location>
</feature>
<sequence length="433" mass="49343">MPSKDFIDVRVLVDGQPLVEYHNPDGEADHDLTRYVEVKAGQKFTIRMALMPGFEFRRAPLVHYRFRVDVNGCYTWNNVEYSECDTHKGTLGKAIERKFTRTPWKDESTGTWHNYEFEFGALGVGEETPLPADLSPSGIDLLGSLRFTVYRGKPQKFDKPYVFDEEMPKIVTELPERLLKGKEIKNNMQFSSRTPGSSPSVQYHDYIPIKGNNGRPYEFVFLYRSRSECITYAWAFWSLTYTGILQNLGCIPRSPSPPPDATIMLQRTEDMLRISKQQARERNLRIIELEEKLARAESGSQAGSVIDLDSNTTLVPTREGGVKIEPNSNWPPLDQLGPYEVLPRLKAELRDSIPPSSLFDDNNNKRKREGSTEEDGNEVLTKRARLQLDENVVGTSATGHSLKRKRQADDEQELQEIAPPSQRSRVVIDLTDD</sequence>
<name>A0AAV9QLL5_9PEZI</name>
<feature type="domain" description="DUF7918" evidence="2">
    <location>
        <begin position="7"/>
        <end position="227"/>
    </location>
</feature>
<evidence type="ECO:0000259" key="2">
    <source>
        <dbReference type="Pfam" id="PF25534"/>
    </source>
</evidence>
<comment type="caution">
    <text evidence="3">The sequence shown here is derived from an EMBL/GenBank/DDBJ whole genome shotgun (WGS) entry which is preliminary data.</text>
</comment>
<dbReference type="PANTHER" id="PTHR36223:SF1">
    <property type="entry name" value="TRANSCRIPTION ELONGATION FACTOR EAF N-TERMINAL DOMAIN-CONTAINING PROTEIN"/>
    <property type="match status" value="1"/>
</dbReference>
<evidence type="ECO:0000313" key="4">
    <source>
        <dbReference type="Proteomes" id="UP001345827"/>
    </source>
</evidence>
<dbReference type="AlphaFoldDB" id="A0AAV9QLL5"/>
<dbReference type="EMBL" id="JAXLQG010000002">
    <property type="protein sequence ID" value="KAK5544132.1"/>
    <property type="molecule type" value="Genomic_DNA"/>
</dbReference>
<proteinExistence type="predicted"/>